<dbReference type="PANTHER" id="PTHR28309">
    <property type="entry name" value="REQUIRED FOR EXCISION 1-B DOMAIN-CONTAINING PROTEIN"/>
    <property type="match status" value="1"/>
</dbReference>
<comment type="caution">
    <text evidence="1">The sequence shown here is derived from an EMBL/GenBank/DDBJ whole genome shotgun (WGS) entry which is preliminary data.</text>
</comment>
<accession>A0AAD5X9F0</accession>
<dbReference type="AlphaFoldDB" id="A0AAD5X9F0"/>
<name>A0AAD5X9F0_9FUNG</name>
<sequence length="168" mass="18740">MLANSMNNLPLEAVFDSPLQLLLRFNQLQASRVGVYKDLEIGFELYTNREATAQEYETLVKKITGLFSSISQEVHLNDYNVFAPLPNLKGSIQVQDVEAALTKLDRPDLATLIRDIQALEKAKLEQSETIFGSRDLSDDLNNLTNSVTKTVGGINEKLEEIQAEIADL</sequence>
<dbReference type="InterPro" id="IPR039491">
    <property type="entry name" value="REX1-B"/>
</dbReference>
<protein>
    <submittedName>
        <fullName evidence="1">Uncharacterized protein</fullName>
    </submittedName>
</protein>
<evidence type="ECO:0000313" key="1">
    <source>
        <dbReference type="EMBL" id="KAJ3057320.1"/>
    </source>
</evidence>
<proteinExistence type="predicted"/>
<gene>
    <name evidence="1" type="ORF">HK097_009273</name>
</gene>
<dbReference type="EMBL" id="JADGJD010000006">
    <property type="protein sequence ID" value="KAJ3057320.1"/>
    <property type="molecule type" value="Genomic_DNA"/>
</dbReference>
<dbReference type="Proteomes" id="UP001212841">
    <property type="component" value="Unassembled WGS sequence"/>
</dbReference>
<dbReference type="Pfam" id="PF14966">
    <property type="entry name" value="DNA_repr_REX1B"/>
    <property type="match status" value="2"/>
</dbReference>
<evidence type="ECO:0000313" key="2">
    <source>
        <dbReference type="Proteomes" id="UP001212841"/>
    </source>
</evidence>
<dbReference type="PANTHER" id="PTHR28309:SF1">
    <property type="entry name" value="REQUIRED FOR EXCISION 1-B DOMAIN-CONTAINING PROTEIN"/>
    <property type="match status" value="1"/>
</dbReference>
<organism evidence="1 2">
    <name type="scientific">Rhizophlyctis rosea</name>
    <dbReference type="NCBI Taxonomy" id="64517"/>
    <lineage>
        <taxon>Eukaryota</taxon>
        <taxon>Fungi</taxon>
        <taxon>Fungi incertae sedis</taxon>
        <taxon>Chytridiomycota</taxon>
        <taxon>Chytridiomycota incertae sedis</taxon>
        <taxon>Chytridiomycetes</taxon>
        <taxon>Rhizophlyctidales</taxon>
        <taxon>Rhizophlyctidaceae</taxon>
        <taxon>Rhizophlyctis</taxon>
    </lineage>
</organism>
<keyword evidence="2" id="KW-1185">Reference proteome</keyword>
<reference evidence="1" key="1">
    <citation type="submission" date="2020-05" db="EMBL/GenBank/DDBJ databases">
        <title>Phylogenomic resolution of chytrid fungi.</title>
        <authorList>
            <person name="Stajich J.E."/>
            <person name="Amses K."/>
            <person name="Simmons R."/>
            <person name="Seto K."/>
            <person name="Myers J."/>
            <person name="Bonds A."/>
            <person name="Quandt C.A."/>
            <person name="Barry K."/>
            <person name="Liu P."/>
            <person name="Grigoriev I."/>
            <person name="Longcore J.E."/>
            <person name="James T.Y."/>
        </authorList>
    </citation>
    <scope>NUCLEOTIDE SEQUENCE</scope>
    <source>
        <strain evidence="1">JEL0318</strain>
    </source>
</reference>